<gene>
    <name evidence="2" type="ORF">FHS41_005912</name>
</gene>
<evidence type="ECO:0000313" key="3">
    <source>
        <dbReference type="Proteomes" id="UP000572907"/>
    </source>
</evidence>
<dbReference type="AlphaFoldDB" id="A0A7W5F448"/>
<evidence type="ECO:0000256" key="1">
    <source>
        <dbReference type="SAM" id="MobiDB-lite"/>
    </source>
</evidence>
<dbReference type="Proteomes" id="UP000572907">
    <property type="component" value="Unassembled WGS sequence"/>
</dbReference>
<name>A0A7W5F448_9ACTN</name>
<comment type="caution">
    <text evidence="2">The sequence shown here is derived from an EMBL/GenBank/DDBJ whole genome shotgun (WGS) entry which is preliminary data.</text>
</comment>
<feature type="region of interest" description="Disordered" evidence="1">
    <location>
        <begin position="37"/>
        <end position="61"/>
    </location>
</feature>
<sequence length="61" mass="6123">MTSEQRTVAAALRVGGQDDDLETRLDGELTAFNTAAADGATTEPLSARVTDETGTPAGAAG</sequence>
<reference evidence="2 3" key="1">
    <citation type="submission" date="2020-08" db="EMBL/GenBank/DDBJ databases">
        <title>Genomic Encyclopedia of Type Strains, Phase III (KMG-III): the genomes of soil and plant-associated and newly described type strains.</title>
        <authorList>
            <person name="Whitman W."/>
        </authorList>
    </citation>
    <scope>NUCLEOTIDE SEQUENCE [LARGE SCALE GENOMIC DNA]</scope>
    <source>
        <strain evidence="2 3">CECT 3237</strain>
    </source>
</reference>
<keyword evidence="3" id="KW-1185">Reference proteome</keyword>
<protein>
    <submittedName>
        <fullName evidence="2">Uncharacterized protein</fullName>
    </submittedName>
</protein>
<dbReference type="RefSeq" id="WP_229845563.1">
    <property type="nucleotide sequence ID" value="NZ_BMUP01000009.1"/>
</dbReference>
<evidence type="ECO:0000313" key="2">
    <source>
        <dbReference type="EMBL" id="MBB3079380.1"/>
    </source>
</evidence>
<organism evidence="2 3">
    <name type="scientific">Streptomyces violarus</name>
    <dbReference type="NCBI Taxonomy" id="67380"/>
    <lineage>
        <taxon>Bacteria</taxon>
        <taxon>Bacillati</taxon>
        <taxon>Actinomycetota</taxon>
        <taxon>Actinomycetes</taxon>
        <taxon>Kitasatosporales</taxon>
        <taxon>Streptomycetaceae</taxon>
        <taxon>Streptomyces</taxon>
    </lineage>
</organism>
<accession>A0A7W5F448</accession>
<proteinExistence type="predicted"/>
<dbReference type="EMBL" id="JACHXE010000006">
    <property type="protein sequence ID" value="MBB3079380.1"/>
    <property type="molecule type" value="Genomic_DNA"/>
</dbReference>